<evidence type="ECO:0000256" key="2">
    <source>
        <dbReference type="PROSITE-ProRule" id="PRU00023"/>
    </source>
</evidence>
<accession>A0A6A6HMI2</accession>
<dbReference type="OrthoDB" id="4062651at2759"/>
<evidence type="ECO:0000313" key="5">
    <source>
        <dbReference type="Proteomes" id="UP000800092"/>
    </source>
</evidence>
<proteinExistence type="predicted"/>
<dbReference type="Pfam" id="PF22939">
    <property type="entry name" value="WHD_GPIID"/>
    <property type="match status" value="1"/>
</dbReference>
<feature type="domain" description="NACHT" evidence="3">
    <location>
        <begin position="280"/>
        <end position="420"/>
    </location>
</feature>
<evidence type="ECO:0000256" key="1">
    <source>
        <dbReference type="ARBA" id="ARBA00022737"/>
    </source>
</evidence>
<dbReference type="InterPro" id="IPR036770">
    <property type="entry name" value="Ankyrin_rpt-contain_sf"/>
</dbReference>
<gene>
    <name evidence="4" type="ORF">EV356DRAFT_504364</name>
</gene>
<dbReference type="InterPro" id="IPR027417">
    <property type="entry name" value="P-loop_NTPase"/>
</dbReference>
<dbReference type="PANTHER" id="PTHR10039">
    <property type="entry name" value="AMELOGENIN"/>
    <property type="match status" value="1"/>
</dbReference>
<dbReference type="PROSITE" id="PS50837">
    <property type="entry name" value="NACHT"/>
    <property type="match status" value="1"/>
</dbReference>
<dbReference type="Gene3D" id="3.40.50.300">
    <property type="entry name" value="P-loop containing nucleotide triphosphate hydrolases"/>
    <property type="match status" value="1"/>
</dbReference>
<dbReference type="InterPro" id="IPR056125">
    <property type="entry name" value="DUF7708"/>
</dbReference>
<dbReference type="InterPro" id="IPR056884">
    <property type="entry name" value="NPHP3-like_N"/>
</dbReference>
<keyword evidence="5" id="KW-1185">Reference proteome</keyword>
<keyword evidence="2" id="KW-0040">ANK repeat</keyword>
<dbReference type="InterPro" id="IPR002110">
    <property type="entry name" value="Ankyrin_rpt"/>
</dbReference>
<dbReference type="InterPro" id="IPR007111">
    <property type="entry name" value="NACHT_NTPase"/>
</dbReference>
<keyword evidence="1" id="KW-0677">Repeat</keyword>
<dbReference type="Pfam" id="PF00023">
    <property type="entry name" value="Ank"/>
    <property type="match status" value="1"/>
</dbReference>
<dbReference type="EMBL" id="ML991774">
    <property type="protein sequence ID" value="KAF2239008.1"/>
    <property type="molecule type" value="Genomic_DNA"/>
</dbReference>
<dbReference type="InterPro" id="IPR054471">
    <property type="entry name" value="GPIID_WHD"/>
</dbReference>
<dbReference type="Pfam" id="PF24883">
    <property type="entry name" value="NPHP3_N"/>
    <property type="match status" value="1"/>
</dbReference>
<organism evidence="4 5">
    <name type="scientific">Viridothelium virens</name>
    <name type="common">Speckled blister lichen</name>
    <name type="synonym">Trypethelium virens</name>
    <dbReference type="NCBI Taxonomy" id="1048519"/>
    <lineage>
        <taxon>Eukaryota</taxon>
        <taxon>Fungi</taxon>
        <taxon>Dikarya</taxon>
        <taxon>Ascomycota</taxon>
        <taxon>Pezizomycotina</taxon>
        <taxon>Dothideomycetes</taxon>
        <taxon>Dothideomycetes incertae sedis</taxon>
        <taxon>Trypetheliales</taxon>
        <taxon>Trypetheliaceae</taxon>
        <taxon>Viridothelium</taxon>
    </lineage>
</organism>
<name>A0A6A6HMI2_VIRVR</name>
<dbReference type="SUPFAM" id="SSF52540">
    <property type="entry name" value="P-loop containing nucleoside triphosphate hydrolases"/>
    <property type="match status" value="1"/>
</dbReference>
<dbReference type="SUPFAM" id="SSF48403">
    <property type="entry name" value="Ankyrin repeat"/>
    <property type="match status" value="1"/>
</dbReference>
<evidence type="ECO:0000313" key="4">
    <source>
        <dbReference type="EMBL" id="KAF2239008.1"/>
    </source>
</evidence>
<protein>
    <recommendedName>
        <fullName evidence="3">NACHT domain-containing protein</fullName>
    </recommendedName>
</protein>
<feature type="repeat" description="ANK" evidence="2">
    <location>
        <begin position="1089"/>
        <end position="1118"/>
    </location>
</feature>
<dbReference type="AlphaFoldDB" id="A0A6A6HMI2"/>
<dbReference type="SMART" id="SM00248">
    <property type="entry name" value="ANK"/>
    <property type="match status" value="2"/>
</dbReference>
<dbReference type="Proteomes" id="UP000800092">
    <property type="component" value="Unassembled WGS sequence"/>
</dbReference>
<dbReference type="Gene3D" id="1.25.40.20">
    <property type="entry name" value="Ankyrin repeat-containing domain"/>
    <property type="match status" value="1"/>
</dbReference>
<dbReference type="Pfam" id="PF24809">
    <property type="entry name" value="DUF7708"/>
    <property type="match status" value="1"/>
</dbReference>
<sequence length="1178" mass="133473">MAAAYDPVQQAFESASRDFRSNLGDDELYQEILKSASIDEVYNATDKLQAEQANKGHLRHLSKIGPFLEGLRGYADVIEVFMQAKPDVLALIWGPVKLILQWTSVLKQSFDAVVNTIAEIGVLLPEFRGVAKLFDHNKHIQEVLILFFKDILDFYFIALKFFSLSRWKYLFESLWPRHREKIKVVTDHIARLALLLRNEVRLEHIQAEHSARARALEHFDRAERSHRRQEYKSIEADISPKTYGDALYRFRARIAEEAAKWLIEDTTFNKWLDLSDTSTKVLWLEGIPGAGKTFLSCTVTDEARTLGLVIFTFLSYTLSSTTTALSIIQSLIFQLASNHEDLQAVLTQSSHEDLKYNIDSATRLLTTLAACAGPVYFIIDGLDEVEELERGRFLKRLLGALESCKDAKILVSSRPEADLEKILEETATRLRVDHRNAQGIKAYVDKHTKKWFRDREFLPEAEMEIKNLLAPLPATAKGMFLYAKIVLSNIQQLEVHEICQELQVLPESLDDAYGRILVRVNSLHPPKLKEKARKLLGWIGCSPTALTIQEMEQALVIDPQDLDGDSRVQSRLNVTKICGPIVEIVGGFVQFVHFTVKEYLFHNQITGFIDDTVATLSLATTCIAYLCQPHHGPELRDEEIEHNTIAGVYRLHDFAASTWFELVEKLAHLGPSYTPPNELVNLLEILSACRMNESYNSALSSVAPSSSFCFGHEPPAVYEMLCRMSQFRKASSGSVFHKGKGTEWINLDPLTISSTSIRIDRQLDQLLQLLCHTSSHKTNCHCGAIEKHYGAAPFKCGFLSCPDRRYRFENRALRDAHETRHDRPWKCTFPGCAFADGGFLSRKMRDDHLDRFHAQNQTGKSVAFGELHPDEIEPLFFDLVKADHIDAVEASLEWFEGLRIGVKNELYMLVASTGSVAMLRLITPVRVRRVLDYIPEVKSIFLRMLECAIQGSNMEAAKFLIAEYFSHFDDTANKYDRFTSHCFAVILRADSEEMVEELLTHLKIRKNRSVKAPPGYSSISSIVIGATAGQPNREEMLLQLWMKFDLPNSFERIYVGDALVNVASTTCSVYLAKFLLDSGAKVDHRRSKKYITPLHYAAKNTSLGAAEFMRLLLLHGADPEPIVLPLSLGKGLRTREVGKIRDEEGARGISKWLGKSWDELLAEAKEERERWSLLDCAS</sequence>
<dbReference type="PROSITE" id="PS50088">
    <property type="entry name" value="ANK_REPEAT"/>
    <property type="match status" value="1"/>
</dbReference>
<dbReference type="PANTHER" id="PTHR10039:SF14">
    <property type="entry name" value="NACHT DOMAIN-CONTAINING PROTEIN"/>
    <property type="match status" value="1"/>
</dbReference>
<evidence type="ECO:0000259" key="3">
    <source>
        <dbReference type="PROSITE" id="PS50837"/>
    </source>
</evidence>
<reference evidence="4" key="1">
    <citation type="journal article" date="2020" name="Stud. Mycol.">
        <title>101 Dothideomycetes genomes: a test case for predicting lifestyles and emergence of pathogens.</title>
        <authorList>
            <person name="Haridas S."/>
            <person name="Albert R."/>
            <person name="Binder M."/>
            <person name="Bloem J."/>
            <person name="Labutti K."/>
            <person name="Salamov A."/>
            <person name="Andreopoulos B."/>
            <person name="Baker S."/>
            <person name="Barry K."/>
            <person name="Bills G."/>
            <person name="Bluhm B."/>
            <person name="Cannon C."/>
            <person name="Castanera R."/>
            <person name="Culley D."/>
            <person name="Daum C."/>
            <person name="Ezra D."/>
            <person name="Gonzalez J."/>
            <person name="Henrissat B."/>
            <person name="Kuo A."/>
            <person name="Liang C."/>
            <person name="Lipzen A."/>
            <person name="Lutzoni F."/>
            <person name="Magnuson J."/>
            <person name="Mondo S."/>
            <person name="Nolan M."/>
            <person name="Ohm R."/>
            <person name="Pangilinan J."/>
            <person name="Park H.-J."/>
            <person name="Ramirez L."/>
            <person name="Alfaro M."/>
            <person name="Sun H."/>
            <person name="Tritt A."/>
            <person name="Yoshinaga Y."/>
            <person name="Zwiers L.-H."/>
            <person name="Turgeon B."/>
            <person name="Goodwin S."/>
            <person name="Spatafora J."/>
            <person name="Crous P."/>
            <person name="Grigoriev I."/>
        </authorList>
    </citation>
    <scope>NUCLEOTIDE SEQUENCE</scope>
    <source>
        <strain evidence="4">Tuck. ex Michener</strain>
    </source>
</reference>